<keyword evidence="2" id="KW-0808">Transferase</keyword>
<keyword evidence="3" id="KW-0949">S-adenosyl-L-methionine</keyword>
<feature type="compositionally biased region" description="Acidic residues" evidence="5">
    <location>
        <begin position="70"/>
        <end position="87"/>
    </location>
</feature>
<keyword evidence="7" id="KW-1185">Reference proteome</keyword>
<dbReference type="Proteomes" id="UP000574317">
    <property type="component" value="Unassembled WGS sequence"/>
</dbReference>
<feature type="compositionally biased region" description="Polar residues" evidence="5">
    <location>
        <begin position="929"/>
        <end position="939"/>
    </location>
</feature>
<accession>A0A8H5N1R2</accession>
<comment type="caution">
    <text evidence="6">The sequence shown here is derived from an EMBL/GenBank/DDBJ whole genome shotgun (WGS) entry which is preliminary data.</text>
</comment>
<evidence type="ECO:0000256" key="1">
    <source>
        <dbReference type="ARBA" id="ARBA00022603"/>
    </source>
</evidence>
<feature type="region of interest" description="Disordered" evidence="5">
    <location>
        <begin position="892"/>
        <end position="967"/>
    </location>
</feature>
<sequence length="1277" mass="146160">MPPDRSWGSSQVDFRVREGKKRPLQSPSTRIAKKKKVSHRQQPISYVTSEYHEFMAGLAVEADLYLDQDEEQGQEQQDMVDEDESSNQDESLPPLSQSMSVAHFDVLINAMEKACGEAPTMDTRKMLAWLHQNSNPRIRNALVEFLLHPHVRSFRCRAALGQRKQQNLFKILETNPLTQSGAEVPNIIGLYMIHGIPAGADAADESKHQVYCGQAMALKPVNNNQSVGIQQRSRTHWSEINPRSERAKRPLHVHLRLSEAKVDKVEVAVLSAFPCPQPEMGDVLLHLPYIASLAETVDILLTDSICDTSARVFGPHSGLPHGFLLQPEDIPQRSYEGLNRALPTKQVKNVFGHLIASMTWSLPDIKCLMHIVEQNEDRVYLHFQQKVIQWDFIVKELRAYSIHKTVEQVMSIYDVLSRDPDSGLLTCRASHWRLIWHEIWRVKQHLCRKGLVQPPKDENDIYYHIPSLEDGLETNWHIHDLLKRTGFSSSQQPIYRVEFFRRNLTRLLQRDVWENIEEVAPDRLVAMSYTMPRDVRRRVADVFLHFAAEVYIEQGICINPPPAIIPAMSTDNLTLVWHRVRAQMLADGVPPELSLFGGLNFMKQLWKENKRRLYDPCCSHTLQLWTYEPPKVVACKEPLSSQQASANHAQDRWNQAGENIDLIENHDHSELELEAEYVWPSDRDRDEALASTHKFIAVGADLPTKEVKSILVLPIQHGAPVETAQHRCSSLRVLSHIMRKWHQNVFESAEATYEQFWETLFVAGLDKKWKIRDIPHLIQRFGWVLKFIEAGVFPPEAQIARELLWEALKDNVLSCPTHPYNSKAAKAESWLNPDLSQVWVKKFLEANGSLDRVENGIKARMPDMGIGGFCSTYGILVAWMWEEATYQPGNWQSGELETTVGETSASSHGDSELQKSGHATLFDGKSIDPSPTTNHSFGTDDSEGSASPHLLPQSSFSVPLTSPPYSPLDDKTVQDVGRSWQAEEDEHLRYLLQTYSSKAARIKEYQRKFGLRRTEAAIVKRLTDLAKDMPLAKERKEKMKWTANEQQYLIKVLPTCKAWSELHSKMQEKFGNNRPLLNIQKCVYRLDLDTSAFVRQPQWTDEQDDYLKSSIENGTPRKELPDLFEKKFGFRRTLGSLQSRITTKQMTGRTHEAFTEEEEQYIKGLLPLGLKLNEVYDRFCKEFGSCHPIKAVGGKMTRLSTDSVVSSKEKRIPWTEEEFQFLEDWSHPRQEGKKALVKAFHEKFGPKRTALAINTRYATVKARKEKQQSPEGEQGDA</sequence>
<organism evidence="6 7">
    <name type="scientific">Fusarium napiforme</name>
    <dbReference type="NCBI Taxonomy" id="42672"/>
    <lineage>
        <taxon>Eukaryota</taxon>
        <taxon>Fungi</taxon>
        <taxon>Dikarya</taxon>
        <taxon>Ascomycota</taxon>
        <taxon>Pezizomycotina</taxon>
        <taxon>Sordariomycetes</taxon>
        <taxon>Hypocreomycetidae</taxon>
        <taxon>Hypocreales</taxon>
        <taxon>Nectriaceae</taxon>
        <taxon>Fusarium</taxon>
        <taxon>Fusarium fujikuroi species complex</taxon>
    </lineage>
</organism>
<dbReference type="GO" id="GO:0009307">
    <property type="term" value="P:DNA restriction-modification system"/>
    <property type="evidence" value="ECO:0007669"/>
    <property type="project" value="UniProtKB-KW"/>
</dbReference>
<keyword evidence="4" id="KW-0680">Restriction system</keyword>
<dbReference type="GO" id="GO:0015667">
    <property type="term" value="F:site-specific DNA-methyltransferase (cytosine-N4-specific) activity"/>
    <property type="evidence" value="ECO:0007669"/>
    <property type="project" value="InterPro"/>
</dbReference>
<reference evidence="6 7" key="1">
    <citation type="submission" date="2020-05" db="EMBL/GenBank/DDBJ databases">
        <title>Identification and distribution of gene clusters putatively required for synthesis of sphingolipid metabolism inhibitors in phylogenetically diverse species of the filamentous fungus Fusarium.</title>
        <authorList>
            <person name="Kim H.-S."/>
            <person name="Busman M."/>
            <person name="Brown D.W."/>
            <person name="Divon H."/>
            <person name="Uhlig S."/>
            <person name="Proctor R.H."/>
        </authorList>
    </citation>
    <scope>NUCLEOTIDE SEQUENCE [LARGE SCALE GENOMIC DNA]</scope>
    <source>
        <strain evidence="6 7">NRRL 25196</strain>
    </source>
</reference>
<keyword evidence="1" id="KW-0489">Methyltransferase</keyword>
<dbReference type="PROSITE" id="PS00093">
    <property type="entry name" value="N4_MTASE"/>
    <property type="match status" value="1"/>
</dbReference>
<dbReference type="InterPro" id="IPR017985">
    <property type="entry name" value="MeTrfase_CN4_CS"/>
</dbReference>
<dbReference type="AlphaFoldDB" id="A0A8H5N1R2"/>
<gene>
    <name evidence="6" type="ORF">FNAPI_8210</name>
</gene>
<protein>
    <submittedName>
        <fullName evidence="6">Aminodeoxychorismate synthase</fullName>
    </submittedName>
</protein>
<evidence type="ECO:0000256" key="5">
    <source>
        <dbReference type="SAM" id="MobiDB-lite"/>
    </source>
</evidence>
<evidence type="ECO:0000256" key="2">
    <source>
        <dbReference type="ARBA" id="ARBA00022679"/>
    </source>
</evidence>
<dbReference type="GO" id="GO:0003677">
    <property type="term" value="F:DNA binding"/>
    <property type="evidence" value="ECO:0007669"/>
    <property type="project" value="InterPro"/>
</dbReference>
<feature type="region of interest" description="Disordered" evidence="5">
    <location>
        <begin position="1"/>
        <end position="44"/>
    </location>
</feature>
<proteinExistence type="predicted"/>
<evidence type="ECO:0000256" key="4">
    <source>
        <dbReference type="ARBA" id="ARBA00022747"/>
    </source>
</evidence>
<evidence type="ECO:0000313" key="6">
    <source>
        <dbReference type="EMBL" id="KAF5548708.1"/>
    </source>
</evidence>
<dbReference type="EMBL" id="JAAOAO010000311">
    <property type="protein sequence ID" value="KAF5548708.1"/>
    <property type="molecule type" value="Genomic_DNA"/>
</dbReference>
<feature type="region of interest" description="Disordered" evidence="5">
    <location>
        <begin position="70"/>
        <end position="95"/>
    </location>
</feature>
<evidence type="ECO:0000313" key="7">
    <source>
        <dbReference type="Proteomes" id="UP000574317"/>
    </source>
</evidence>
<name>A0A8H5N1R2_9HYPO</name>
<evidence type="ECO:0000256" key="3">
    <source>
        <dbReference type="ARBA" id="ARBA00022691"/>
    </source>
</evidence>
<feature type="compositionally biased region" description="Polar residues" evidence="5">
    <location>
        <begin position="892"/>
        <end position="908"/>
    </location>
</feature>
<dbReference type="GO" id="GO:0032259">
    <property type="term" value="P:methylation"/>
    <property type="evidence" value="ECO:0007669"/>
    <property type="project" value="UniProtKB-KW"/>
</dbReference>